<dbReference type="RefSeq" id="WP_153466942.1">
    <property type="nucleotide sequence ID" value="NZ_WBOF01000002.1"/>
</dbReference>
<dbReference type="Proteomes" id="UP000450000">
    <property type="component" value="Unassembled WGS sequence"/>
</dbReference>
<organism evidence="1 2">
    <name type="scientific">Streptomyces kaniharaensis</name>
    <dbReference type="NCBI Taxonomy" id="212423"/>
    <lineage>
        <taxon>Bacteria</taxon>
        <taxon>Bacillati</taxon>
        <taxon>Actinomycetota</taxon>
        <taxon>Actinomycetes</taxon>
        <taxon>Kitasatosporales</taxon>
        <taxon>Streptomycetaceae</taxon>
        <taxon>Streptomyces</taxon>
    </lineage>
</organism>
<reference evidence="1 2" key="1">
    <citation type="submission" date="2019-09" db="EMBL/GenBank/DDBJ databases">
        <title>Genome Sequences of Streptomyces kaniharaensis ATCC 21070.</title>
        <authorList>
            <person name="Zhu W."/>
            <person name="De Crecy-Lagard V."/>
            <person name="Richards N.G."/>
        </authorList>
    </citation>
    <scope>NUCLEOTIDE SEQUENCE [LARGE SCALE GENOMIC DNA]</scope>
    <source>
        <strain evidence="1 2">SF-557</strain>
    </source>
</reference>
<gene>
    <name evidence="1" type="ORF">F7Q99_29275</name>
</gene>
<evidence type="ECO:0000313" key="2">
    <source>
        <dbReference type="Proteomes" id="UP000450000"/>
    </source>
</evidence>
<accession>A0A6N7L040</accession>
<name>A0A6N7L040_9ACTN</name>
<dbReference type="EMBL" id="WBOF01000002">
    <property type="protein sequence ID" value="MQS16209.1"/>
    <property type="molecule type" value="Genomic_DNA"/>
</dbReference>
<dbReference type="OrthoDB" id="3745543at2"/>
<sequence length="269" mass="27904">MNTTPEHPADQRRSTSVTTKRALAATAAALALASVAACGPDKVDSHVAGTAASASPSPTERLESMTGVIILERAQQDFLKAPTVKITGHLTTDGQKTDFTVQTDTQGNCKGSFTTAGQGTTQVLRTSGQTLVKPDAQALAKLTGPAAAELGKDRWLRLVPGDAMTTVTQVCDRKSIPVFGDGTRANQVVNSGTTTVNGVKVVEILAITHDEGGFTGHVSTETPARPVRVESKEQDVAMDFADYGTPLDAALPPADQIIDLAALKKSAGA</sequence>
<keyword evidence="2" id="KW-1185">Reference proteome</keyword>
<evidence type="ECO:0008006" key="3">
    <source>
        <dbReference type="Google" id="ProtNLM"/>
    </source>
</evidence>
<comment type="caution">
    <text evidence="1">The sequence shown here is derived from an EMBL/GenBank/DDBJ whole genome shotgun (WGS) entry which is preliminary data.</text>
</comment>
<proteinExistence type="predicted"/>
<evidence type="ECO:0000313" key="1">
    <source>
        <dbReference type="EMBL" id="MQS16209.1"/>
    </source>
</evidence>
<protein>
    <recommendedName>
        <fullName evidence="3">Lipoprotein</fullName>
    </recommendedName>
</protein>
<dbReference type="AlphaFoldDB" id="A0A6N7L040"/>